<feature type="transmembrane region" description="Helical" evidence="5">
    <location>
        <begin position="72"/>
        <end position="90"/>
    </location>
</feature>
<feature type="transmembrane region" description="Helical" evidence="5">
    <location>
        <begin position="212"/>
        <end position="237"/>
    </location>
</feature>
<feature type="transmembrane region" description="Helical" evidence="5">
    <location>
        <begin position="349"/>
        <end position="380"/>
    </location>
</feature>
<name>A0A094Q215_9ZZZZ</name>
<dbReference type="InterPro" id="IPR011701">
    <property type="entry name" value="MFS"/>
</dbReference>
<dbReference type="InterPro" id="IPR036259">
    <property type="entry name" value="MFS_trans_sf"/>
</dbReference>
<feature type="domain" description="Major facilitator superfamily (MFS) profile" evidence="6">
    <location>
        <begin position="1"/>
        <end position="384"/>
    </location>
</feature>
<evidence type="ECO:0000259" key="6">
    <source>
        <dbReference type="PROSITE" id="PS50850"/>
    </source>
</evidence>
<proteinExistence type="predicted"/>
<evidence type="ECO:0000256" key="3">
    <source>
        <dbReference type="ARBA" id="ARBA00022989"/>
    </source>
</evidence>
<keyword evidence="4 5" id="KW-0472">Membrane</keyword>
<dbReference type="PANTHER" id="PTHR23526:SF4">
    <property type="entry name" value="INTEGRAL MEMBRANE TRANSPORT PROTEIN"/>
    <property type="match status" value="1"/>
</dbReference>
<dbReference type="PROSITE" id="PS00217">
    <property type="entry name" value="SUGAR_TRANSPORT_2"/>
    <property type="match status" value="1"/>
</dbReference>
<dbReference type="InterPro" id="IPR052528">
    <property type="entry name" value="Sugar_transport-like"/>
</dbReference>
<dbReference type="GO" id="GO:0022857">
    <property type="term" value="F:transmembrane transporter activity"/>
    <property type="evidence" value="ECO:0007669"/>
    <property type="project" value="InterPro"/>
</dbReference>
<dbReference type="AlphaFoldDB" id="A0A094Q215"/>
<dbReference type="InterPro" id="IPR020846">
    <property type="entry name" value="MFS_dom"/>
</dbReference>
<dbReference type="PROSITE" id="PS50850">
    <property type="entry name" value="MFS"/>
    <property type="match status" value="1"/>
</dbReference>
<reference evidence="7" key="1">
    <citation type="submission" date="2014-05" db="EMBL/GenBank/DDBJ databases">
        <title>Key roles for freshwater Actinobacteria revealed by deep metagenomic sequencing.</title>
        <authorList>
            <person name="Ghai R."/>
            <person name="Mizuno C.M."/>
            <person name="Picazo A."/>
            <person name="Camacho A."/>
            <person name="Rodriguez-Valera F."/>
        </authorList>
    </citation>
    <scope>NUCLEOTIDE SEQUENCE</scope>
</reference>
<evidence type="ECO:0000256" key="2">
    <source>
        <dbReference type="ARBA" id="ARBA00022692"/>
    </source>
</evidence>
<dbReference type="GO" id="GO:0016020">
    <property type="term" value="C:membrane"/>
    <property type="evidence" value="ECO:0007669"/>
    <property type="project" value="UniProtKB-SubCell"/>
</dbReference>
<gene>
    <name evidence="7" type="ORF">GM50_15370</name>
</gene>
<organism evidence="7">
    <name type="scientific">freshwater metagenome</name>
    <dbReference type="NCBI Taxonomy" id="449393"/>
    <lineage>
        <taxon>unclassified sequences</taxon>
        <taxon>metagenomes</taxon>
        <taxon>ecological metagenomes</taxon>
    </lineage>
</organism>
<evidence type="ECO:0000256" key="4">
    <source>
        <dbReference type="ARBA" id="ARBA00023136"/>
    </source>
</evidence>
<feature type="transmembrane region" description="Helical" evidence="5">
    <location>
        <begin position="165"/>
        <end position="185"/>
    </location>
</feature>
<dbReference type="InterPro" id="IPR005829">
    <property type="entry name" value="Sugar_transporter_CS"/>
</dbReference>
<dbReference type="Pfam" id="PF07690">
    <property type="entry name" value="MFS_1"/>
    <property type="match status" value="1"/>
</dbReference>
<dbReference type="Gene3D" id="1.20.1250.20">
    <property type="entry name" value="MFS general substrate transporter like domains"/>
    <property type="match status" value="2"/>
</dbReference>
<evidence type="ECO:0000256" key="1">
    <source>
        <dbReference type="ARBA" id="ARBA00004141"/>
    </source>
</evidence>
<evidence type="ECO:0000256" key="5">
    <source>
        <dbReference type="SAM" id="Phobius"/>
    </source>
</evidence>
<feature type="transmembrane region" description="Helical" evidence="5">
    <location>
        <begin position="96"/>
        <end position="120"/>
    </location>
</feature>
<feature type="transmembrane region" description="Helical" evidence="5">
    <location>
        <begin position="35"/>
        <end position="60"/>
    </location>
</feature>
<protein>
    <recommendedName>
        <fullName evidence="6">Major facilitator superfamily (MFS) profile domain-containing protein</fullName>
    </recommendedName>
</protein>
<dbReference type="SUPFAM" id="SSF103473">
    <property type="entry name" value="MFS general substrate transporter"/>
    <property type="match status" value="1"/>
</dbReference>
<dbReference type="EMBL" id="JNSK01000075">
    <property type="protein sequence ID" value="KGA16089.1"/>
    <property type="molecule type" value="Genomic_DNA"/>
</dbReference>
<evidence type="ECO:0000313" key="7">
    <source>
        <dbReference type="EMBL" id="KGA16089.1"/>
    </source>
</evidence>
<accession>A0A094Q215</accession>
<keyword evidence="2 5" id="KW-0812">Transmembrane</keyword>
<feature type="transmembrane region" description="Helical" evidence="5">
    <location>
        <begin position="140"/>
        <end position="159"/>
    </location>
</feature>
<feature type="transmembrane region" description="Helical" evidence="5">
    <location>
        <begin position="243"/>
        <end position="266"/>
    </location>
</feature>
<keyword evidence="3 5" id="KW-1133">Transmembrane helix</keyword>
<sequence>MSTMGWANKLLFSSAITQGAIYVIRPMMTYRALELNATAATIGFIAAIYALFPVLLALTFGRMVGRVGEGRFVIFGTFFIGVSAAILLFADSLAILAIGAALSGLAHLACMVGGQTMVALKSPTDKYEEHFGRYTFSASLGQMLGPILATLVAGSTGVIPKSTSAAFALALALSALAMVPVISWSKDAPTVIARKEEIGTLRAASNLLKKPGIFAAVFMSLAISSTADILVVFLPLYGNENQFSAFSIGVIISIRAATSMASRYFLGHLSARYSTKQLLVTSNAITVVACAAMALAPNPWVLGAIVFIAGFSLGVGQPLTMSLISQLTVPEERALAVSTRLTGNRLGQFVIPAGAGLLAAGSGTGAVFIGLSILVASTFLPRGRG</sequence>
<comment type="caution">
    <text evidence="7">The sequence shown here is derived from an EMBL/GenBank/DDBJ whole genome shotgun (WGS) entry which is preliminary data.</text>
</comment>
<dbReference type="PANTHER" id="PTHR23526">
    <property type="entry name" value="INTEGRAL MEMBRANE TRANSPORT PROTEIN-RELATED"/>
    <property type="match status" value="1"/>
</dbReference>
<comment type="subcellular location">
    <subcellularLocation>
        <location evidence="1">Membrane</location>
        <topology evidence="1">Multi-pass membrane protein</topology>
    </subcellularLocation>
</comment>